<gene>
    <name evidence="1" type="ORF">A2482_00265</name>
</gene>
<comment type="caution">
    <text evidence="1">The sequence shown here is derived from an EMBL/GenBank/DDBJ whole genome shotgun (WGS) entry which is preliminary data.</text>
</comment>
<sequence length="636" mass="66649">MGDNGKESANGTVTIAAGAVQGGSTSTLPLATAISGYTAVSDSATMVPSTGGLVKSDLIAGLEINVPGSTLSTTDGNTGKIDIDKDPTVVIDPGADMNFVGSSGYDITPKDSNNNELGKTLSGDAVTLTLPYSDADVTTAGVDESNLVCGSFNTASQTWETFSTVVDTTNNTITCQVSHFSSFGVLGGLTVAVSNSRRAADEAAGGGGAATADTIAPSNPLLLINNGATSTNAREVTLTASVTDATYMMIGNDAAFTDGVWETYALSKKWSLVGNNGSKVLYVKFKDNAVNTSGTVSAKIEMTGQAYIAPTVPTSTTVVAPAPIVTTTTTTTTTTTGATDTTVAKALPFTQIQDEASTVVSGNVNAVISAVAKVRNLKQEVTNRKNLVKELLRTSGIKTNALVDRANSFVTYGTTSTVNLSVGDRLHAVNSYYNAFGRLPRNAKEWGEVVLIANGQAPAEASKTALNRAKANFKYVYKRNANLKDATDLQWIEMMAYGVMPAARDIKAEAAAIKTFRAMFGYAPSKVTAWNVVRAIAYGGVQKLTANDKVPAEASKTALNRAEVNFKYVYKRNANLKDATDLQWIEMMAYGVMPAARDLKAEADAIKTFCTKFGYLPSNATAWNVVRAIAYGGVQK</sequence>
<dbReference type="EMBL" id="MFGM01000029">
    <property type="protein sequence ID" value="OGF36797.1"/>
    <property type="molecule type" value="Genomic_DNA"/>
</dbReference>
<protein>
    <submittedName>
        <fullName evidence="1">Uncharacterized protein</fullName>
    </submittedName>
</protein>
<evidence type="ECO:0000313" key="1">
    <source>
        <dbReference type="EMBL" id="OGF36797.1"/>
    </source>
</evidence>
<evidence type="ECO:0000313" key="2">
    <source>
        <dbReference type="Proteomes" id="UP000178656"/>
    </source>
</evidence>
<name>A0A1F5TCV4_9BACT</name>
<organism evidence="1 2">
    <name type="scientific">Candidatus Falkowbacteria bacterium RIFOXYC2_FULL_48_21</name>
    <dbReference type="NCBI Taxonomy" id="1798005"/>
    <lineage>
        <taxon>Bacteria</taxon>
        <taxon>Candidatus Falkowiibacteriota</taxon>
    </lineage>
</organism>
<reference evidence="1 2" key="1">
    <citation type="journal article" date="2016" name="Nat. Commun.">
        <title>Thousands of microbial genomes shed light on interconnected biogeochemical processes in an aquifer system.</title>
        <authorList>
            <person name="Anantharaman K."/>
            <person name="Brown C.T."/>
            <person name="Hug L.A."/>
            <person name="Sharon I."/>
            <person name="Castelle C.J."/>
            <person name="Probst A.J."/>
            <person name="Thomas B.C."/>
            <person name="Singh A."/>
            <person name="Wilkins M.J."/>
            <person name="Karaoz U."/>
            <person name="Brodie E.L."/>
            <person name="Williams K.H."/>
            <person name="Hubbard S.S."/>
            <person name="Banfield J.F."/>
        </authorList>
    </citation>
    <scope>NUCLEOTIDE SEQUENCE [LARGE SCALE GENOMIC DNA]</scope>
</reference>
<dbReference type="AlphaFoldDB" id="A0A1F5TCV4"/>
<proteinExistence type="predicted"/>
<accession>A0A1F5TCV4</accession>
<dbReference type="Proteomes" id="UP000178656">
    <property type="component" value="Unassembled WGS sequence"/>
</dbReference>